<comment type="caution">
    <text evidence="4">The sequence shown here is derived from an EMBL/GenBank/DDBJ whole genome shotgun (WGS) entry which is preliminary data.</text>
</comment>
<dbReference type="OrthoDB" id="2963168at2759"/>
<dbReference type="GO" id="GO:0006508">
    <property type="term" value="P:proteolysis"/>
    <property type="evidence" value="ECO:0007669"/>
    <property type="project" value="InterPro"/>
</dbReference>
<dbReference type="SUPFAM" id="SSF53474">
    <property type="entry name" value="alpha/beta-Hydrolases"/>
    <property type="match status" value="1"/>
</dbReference>
<dbReference type="Pfam" id="PF07859">
    <property type="entry name" value="Abhydrolase_3"/>
    <property type="match status" value="1"/>
</dbReference>
<evidence type="ECO:0000313" key="4">
    <source>
        <dbReference type="EMBL" id="KAH7156692.1"/>
    </source>
</evidence>
<dbReference type="Gene3D" id="3.40.50.1820">
    <property type="entry name" value="alpha/beta hydrolase"/>
    <property type="match status" value="1"/>
</dbReference>
<dbReference type="EMBL" id="JAGMUV010000005">
    <property type="protein sequence ID" value="KAH7156692.1"/>
    <property type="molecule type" value="Genomic_DNA"/>
</dbReference>
<proteinExistence type="predicted"/>
<dbReference type="Pfam" id="PF00326">
    <property type="entry name" value="Peptidase_S9"/>
    <property type="match status" value="1"/>
</dbReference>
<dbReference type="Proteomes" id="UP000738349">
    <property type="component" value="Unassembled WGS sequence"/>
</dbReference>
<dbReference type="InterPro" id="IPR050300">
    <property type="entry name" value="GDXG_lipolytic_enzyme"/>
</dbReference>
<dbReference type="AlphaFoldDB" id="A0A9P9J8U4"/>
<evidence type="ECO:0000259" key="2">
    <source>
        <dbReference type="Pfam" id="PF00326"/>
    </source>
</evidence>
<evidence type="ECO:0000259" key="3">
    <source>
        <dbReference type="Pfam" id="PF07859"/>
    </source>
</evidence>
<gene>
    <name evidence="4" type="ORF">EDB81DRAFT_880996</name>
</gene>
<dbReference type="PANTHER" id="PTHR48081:SF3">
    <property type="entry name" value="ALPHA_BETA HYDROLASE FOLD-3 DOMAIN-CONTAINING PROTEIN"/>
    <property type="match status" value="1"/>
</dbReference>
<accession>A0A9P9J8U4</accession>
<dbReference type="PANTHER" id="PTHR48081">
    <property type="entry name" value="AB HYDROLASE SUPERFAMILY PROTEIN C4A8.06C"/>
    <property type="match status" value="1"/>
</dbReference>
<dbReference type="InterPro" id="IPR001375">
    <property type="entry name" value="Peptidase_S9_cat"/>
</dbReference>
<keyword evidence="1 4" id="KW-0378">Hydrolase</keyword>
<evidence type="ECO:0000256" key="1">
    <source>
        <dbReference type="ARBA" id="ARBA00022801"/>
    </source>
</evidence>
<evidence type="ECO:0000313" key="5">
    <source>
        <dbReference type="Proteomes" id="UP000738349"/>
    </source>
</evidence>
<dbReference type="InterPro" id="IPR013094">
    <property type="entry name" value="AB_hydrolase_3"/>
</dbReference>
<dbReference type="GO" id="GO:0008236">
    <property type="term" value="F:serine-type peptidase activity"/>
    <property type="evidence" value="ECO:0007669"/>
    <property type="project" value="InterPro"/>
</dbReference>
<organism evidence="4 5">
    <name type="scientific">Dactylonectria macrodidyma</name>
    <dbReference type="NCBI Taxonomy" id="307937"/>
    <lineage>
        <taxon>Eukaryota</taxon>
        <taxon>Fungi</taxon>
        <taxon>Dikarya</taxon>
        <taxon>Ascomycota</taxon>
        <taxon>Pezizomycotina</taxon>
        <taxon>Sordariomycetes</taxon>
        <taxon>Hypocreomycetidae</taxon>
        <taxon>Hypocreales</taxon>
        <taxon>Nectriaceae</taxon>
        <taxon>Dactylonectria</taxon>
    </lineage>
</organism>
<sequence length="365" mass="41069">MAAETETSPDIRPLPPGFTDHNFKSQSGTELGVRVWPANPPPSSPAPFVIWTHGGAFMGGHHFLPLSWLGPGFVQRGFHLVSHNYRLAPQARFDDELEDCLEAVAWCRSNLPSIIGSDLIDIDRYVVCGESAGGTLVSLLGHHLNPPPKVVIDAYGVVDFLSPITRKKIFTELDSDSGKDVPPWEGEFSAAELDAFLDDRNPANLITDALFWDEHDTMSDGFLSSYLKTEFRYSKRIRLQAELGLWRAKYRPHRGFVRAVFHQEKFVDDDALEKFIETFSPVHLLKGKTWYPPTAILHGTADSAVEIEQSYVFAKKLKEMGVPTVECYEPGEDHVFDEKYTGPEVPGWDKYIQPVLDFVNEHIDK</sequence>
<feature type="domain" description="Alpha/beta hydrolase fold-3" evidence="3">
    <location>
        <begin position="49"/>
        <end position="162"/>
    </location>
</feature>
<keyword evidence="5" id="KW-1185">Reference proteome</keyword>
<dbReference type="InterPro" id="IPR029058">
    <property type="entry name" value="AB_hydrolase_fold"/>
</dbReference>
<protein>
    <submittedName>
        <fullName evidence="4">Alpha/Beta hydrolase protein</fullName>
    </submittedName>
</protein>
<feature type="domain" description="Peptidase S9 prolyl oligopeptidase catalytic" evidence="2">
    <location>
        <begin position="272"/>
        <end position="339"/>
    </location>
</feature>
<reference evidence="4" key="1">
    <citation type="journal article" date="2021" name="Nat. Commun.">
        <title>Genetic determinants of endophytism in the Arabidopsis root mycobiome.</title>
        <authorList>
            <person name="Mesny F."/>
            <person name="Miyauchi S."/>
            <person name="Thiergart T."/>
            <person name="Pickel B."/>
            <person name="Atanasova L."/>
            <person name="Karlsson M."/>
            <person name="Huettel B."/>
            <person name="Barry K.W."/>
            <person name="Haridas S."/>
            <person name="Chen C."/>
            <person name="Bauer D."/>
            <person name="Andreopoulos W."/>
            <person name="Pangilinan J."/>
            <person name="LaButti K."/>
            <person name="Riley R."/>
            <person name="Lipzen A."/>
            <person name="Clum A."/>
            <person name="Drula E."/>
            <person name="Henrissat B."/>
            <person name="Kohler A."/>
            <person name="Grigoriev I.V."/>
            <person name="Martin F.M."/>
            <person name="Hacquard S."/>
        </authorList>
    </citation>
    <scope>NUCLEOTIDE SEQUENCE</scope>
    <source>
        <strain evidence="4">MPI-CAGE-AT-0147</strain>
    </source>
</reference>
<name>A0A9P9J8U4_9HYPO</name>